<evidence type="ECO:0000256" key="1">
    <source>
        <dbReference type="ARBA" id="ARBA00022679"/>
    </source>
</evidence>
<evidence type="ECO:0000313" key="4">
    <source>
        <dbReference type="Proteomes" id="UP000034012"/>
    </source>
</evidence>
<dbReference type="PANTHER" id="PTHR46401">
    <property type="entry name" value="GLYCOSYLTRANSFERASE WBBK-RELATED"/>
    <property type="match status" value="1"/>
</dbReference>
<dbReference type="CDD" id="cd03809">
    <property type="entry name" value="GT4_MtfB-like"/>
    <property type="match status" value="1"/>
</dbReference>
<organism evidence="3 4">
    <name type="scientific">Candidatus Woesebacteria bacterium GW2011_GWB1_44_11</name>
    <dbReference type="NCBI Taxonomy" id="1618579"/>
    <lineage>
        <taxon>Bacteria</taxon>
        <taxon>Candidatus Woeseibacteriota</taxon>
    </lineage>
</organism>
<evidence type="ECO:0000313" key="3">
    <source>
        <dbReference type="EMBL" id="KKT32265.1"/>
    </source>
</evidence>
<reference evidence="3 4" key="1">
    <citation type="journal article" date="2015" name="Nature">
        <title>rRNA introns, odd ribosomes, and small enigmatic genomes across a large radiation of phyla.</title>
        <authorList>
            <person name="Brown C.T."/>
            <person name="Hug L.A."/>
            <person name="Thomas B.C."/>
            <person name="Sharon I."/>
            <person name="Castelle C.J."/>
            <person name="Singh A."/>
            <person name="Wilkins M.J."/>
            <person name="Williams K.H."/>
            <person name="Banfield J.F."/>
        </authorList>
    </citation>
    <scope>NUCLEOTIDE SEQUENCE [LARGE SCALE GENOMIC DNA]</scope>
</reference>
<evidence type="ECO:0000259" key="2">
    <source>
        <dbReference type="Pfam" id="PF00534"/>
    </source>
</evidence>
<dbReference type="GO" id="GO:0016757">
    <property type="term" value="F:glycosyltransferase activity"/>
    <property type="evidence" value="ECO:0007669"/>
    <property type="project" value="InterPro"/>
</dbReference>
<proteinExistence type="predicted"/>
<name>A0A837I7Z4_9BACT</name>
<dbReference type="AlphaFoldDB" id="A0A837I7Z4"/>
<sequence>YFVYAGNAYPHKNLKKLIEATVLLNINTVQPVFLLIASSRGIFTQRLEKTISDQKAGKFVKLLGFVPDEKLFELYKNSVGFVFPSLSEGFGLPGLEAMFSGTLVLASDIPVFKEIYKDNAIYFNPRNAASIKETMEKALKTEPGLRLEKIIKAKDFVKRYSWAKMAGETLKIYESCNSIRPGK</sequence>
<feature type="non-terminal residue" evidence="3">
    <location>
        <position position="1"/>
    </location>
</feature>
<gene>
    <name evidence="3" type="ORF">UW20_C0019G0001</name>
</gene>
<dbReference type="SUPFAM" id="SSF53756">
    <property type="entry name" value="UDP-Glycosyltransferase/glycogen phosphorylase"/>
    <property type="match status" value="1"/>
</dbReference>
<accession>A0A837I7Z4</accession>
<keyword evidence="1 3" id="KW-0808">Transferase</keyword>
<comment type="caution">
    <text evidence="3">The sequence shown here is derived from an EMBL/GenBank/DDBJ whole genome shotgun (WGS) entry which is preliminary data.</text>
</comment>
<dbReference type="Gene3D" id="3.40.50.2000">
    <property type="entry name" value="Glycogen Phosphorylase B"/>
    <property type="match status" value="1"/>
</dbReference>
<dbReference type="InterPro" id="IPR001296">
    <property type="entry name" value="Glyco_trans_1"/>
</dbReference>
<dbReference type="Pfam" id="PF00534">
    <property type="entry name" value="Glycos_transf_1"/>
    <property type="match status" value="1"/>
</dbReference>
<feature type="domain" description="Glycosyl transferase family 1" evidence="2">
    <location>
        <begin position="2"/>
        <end position="145"/>
    </location>
</feature>
<dbReference type="EMBL" id="LCHK01000019">
    <property type="protein sequence ID" value="KKT32265.1"/>
    <property type="molecule type" value="Genomic_DNA"/>
</dbReference>
<dbReference type="PANTHER" id="PTHR46401:SF2">
    <property type="entry name" value="GLYCOSYLTRANSFERASE WBBK-RELATED"/>
    <property type="match status" value="1"/>
</dbReference>
<protein>
    <submittedName>
        <fullName evidence="3">Glycosyl transferase, group 1</fullName>
    </submittedName>
</protein>
<dbReference type="Proteomes" id="UP000034012">
    <property type="component" value="Unassembled WGS sequence"/>
</dbReference>